<dbReference type="SUPFAM" id="SSF55486">
    <property type="entry name" value="Metalloproteases ('zincins'), catalytic domain"/>
    <property type="match status" value="1"/>
</dbReference>
<dbReference type="InterPro" id="IPR027268">
    <property type="entry name" value="Peptidase_M4/M1_CTD_sf"/>
</dbReference>
<dbReference type="GO" id="GO:0005615">
    <property type="term" value="C:extracellular space"/>
    <property type="evidence" value="ECO:0007669"/>
    <property type="project" value="TreeGrafter"/>
</dbReference>
<keyword evidence="1" id="KW-0472">Membrane</keyword>
<keyword evidence="1" id="KW-0812">Transmembrane</keyword>
<feature type="transmembrane region" description="Helical" evidence="1">
    <location>
        <begin position="321"/>
        <end position="340"/>
    </location>
</feature>
<feature type="transmembrane region" description="Helical" evidence="1">
    <location>
        <begin position="556"/>
        <end position="574"/>
    </location>
</feature>
<dbReference type="GO" id="GO:0070006">
    <property type="term" value="F:metalloaminopeptidase activity"/>
    <property type="evidence" value="ECO:0007669"/>
    <property type="project" value="TreeGrafter"/>
</dbReference>
<feature type="transmembrane region" description="Helical" evidence="1">
    <location>
        <begin position="96"/>
        <end position="122"/>
    </location>
</feature>
<feature type="transmembrane region" description="Helical" evidence="1">
    <location>
        <begin position="17"/>
        <end position="38"/>
    </location>
</feature>
<keyword evidence="1" id="KW-1133">Transmembrane helix</keyword>
<dbReference type="GO" id="GO:0008270">
    <property type="term" value="F:zinc ion binding"/>
    <property type="evidence" value="ECO:0007669"/>
    <property type="project" value="InterPro"/>
</dbReference>
<feature type="transmembrane region" description="Helical" evidence="1">
    <location>
        <begin position="373"/>
        <end position="390"/>
    </location>
</feature>
<dbReference type="GO" id="GO:0042277">
    <property type="term" value="F:peptide binding"/>
    <property type="evidence" value="ECO:0007669"/>
    <property type="project" value="TreeGrafter"/>
</dbReference>
<dbReference type="Proteomes" id="UP000033121">
    <property type="component" value="Unassembled WGS sequence"/>
</dbReference>
<reference evidence="3 4" key="1">
    <citation type="submission" date="2015-04" db="EMBL/GenBank/DDBJ databases">
        <title>Whole genome shotgun sequence of Flavihumibacter petaseus NBRC 106054.</title>
        <authorList>
            <person name="Miyazawa S."/>
            <person name="Hosoyama A."/>
            <person name="Hashimoto M."/>
            <person name="Noguchi M."/>
            <person name="Tsuchikane K."/>
            <person name="Ohji S."/>
            <person name="Yamazoe A."/>
            <person name="Ichikawa N."/>
            <person name="Kimura A."/>
            <person name="Fujita N."/>
        </authorList>
    </citation>
    <scope>NUCLEOTIDE SEQUENCE [LARGE SCALE GENOMIC DNA]</scope>
    <source>
        <strain evidence="3 4">NBRC 106054</strain>
    </source>
</reference>
<organism evidence="3 4">
    <name type="scientific">Flavihumibacter petaseus NBRC 106054</name>
    <dbReference type="NCBI Taxonomy" id="1220578"/>
    <lineage>
        <taxon>Bacteria</taxon>
        <taxon>Pseudomonadati</taxon>
        <taxon>Bacteroidota</taxon>
        <taxon>Chitinophagia</taxon>
        <taxon>Chitinophagales</taxon>
        <taxon>Chitinophagaceae</taxon>
        <taxon>Flavihumibacter</taxon>
    </lineage>
</organism>
<dbReference type="PANTHER" id="PTHR11533:SF174">
    <property type="entry name" value="PUROMYCIN-SENSITIVE AMINOPEPTIDASE-RELATED"/>
    <property type="match status" value="1"/>
</dbReference>
<evidence type="ECO:0000259" key="2">
    <source>
        <dbReference type="Pfam" id="PF01433"/>
    </source>
</evidence>
<evidence type="ECO:0000313" key="4">
    <source>
        <dbReference type="Proteomes" id="UP000033121"/>
    </source>
</evidence>
<feature type="transmembrane region" description="Helical" evidence="1">
    <location>
        <begin position="134"/>
        <end position="164"/>
    </location>
</feature>
<evidence type="ECO:0000313" key="3">
    <source>
        <dbReference type="EMBL" id="GAO41677.1"/>
    </source>
</evidence>
<dbReference type="PANTHER" id="PTHR11533">
    <property type="entry name" value="PROTEASE M1 ZINC METALLOPROTEASE"/>
    <property type="match status" value="1"/>
</dbReference>
<feature type="transmembrane region" description="Helical" evidence="1">
    <location>
        <begin position="479"/>
        <end position="496"/>
    </location>
</feature>
<feature type="transmembrane region" description="Helical" evidence="1">
    <location>
        <begin position="525"/>
        <end position="549"/>
    </location>
</feature>
<dbReference type="AlphaFoldDB" id="A0A0E9MV94"/>
<dbReference type="OrthoDB" id="100605at2"/>
<comment type="caution">
    <text evidence="3">The sequence shown here is derived from an EMBL/GenBank/DDBJ whole genome shotgun (WGS) entry which is preliminary data.</text>
</comment>
<dbReference type="STRING" id="1220578.FPE01S_01_06910"/>
<dbReference type="RefSeq" id="WP_046367496.1">
    <property type="nucleotide sequence ID" value="NZ_BBWV01000001.1"/>
</dbReference>
<feature type="transmembrane region" description="Helical" evidence="1">
    <location>
        <begin position="411"/>
        <end position="437"/>
    </location>
</feature>
<keyword evidence="4" id="KW-1185">Reference proteome</keyword>
<dbReference type="GO" id="GO:0005737">
    <property type="term" value="C:cytoplasm"/>
    <property type="evidence" value="ECO:0007669"/>
    <property type="project" value="TreeGrafter"/>
</dbReference>
<dbReference type="GO" id="GO:0016020">
    <property type="term" value="C:membrane"/>
    <property type="evidence" value="ECO:0007669"/>
    <property type="project" value="TreeGrafter"/>
</dbReference>
<sequence>MFSVLSFDLAGYRRSPLFYGTMLLLLLGGLFTGSNFNLSIGEGVLLNGPYIIGFMIGLLSLIIIFIATLFAVQLLFREWDSRFDQLLFTMPLKATGYVSGRFLALLLITFTGFLLLTVGFAIGQSQRSGGAENVFNLLYYAWPILVFGLINSFFVCAVLSVIGWRTGNKLLVSIGGLLLYVLYMIGLLYSNSPFMAQSLPQTTAAQQVAAMIDPFGLSAYFWIAKDFSVQQRNTRLIPFSGLFAYNRTGVFIVSCAMLWWAQGAIRRKPSGNRRHNIPDPGSNSVTAVPQAAVFEQPARLTISFNYRTTSNAIMSVARMDLIALVKSIALPAALLLTLFMTGMEMYADIEKGIRIPQQFASSGLMARSIIRNFHFPAALLLVYFINDVFWKSDATRFNQVGDTFPMAHCRIAGHFVSGALLIFFLCVANIVLGIFFQAGFSYTIFDWRAYTGVGIFVAFPLLLLLAILLLVNAVSPGRYVALAFSFILVAMLVSPLQRKLLPVPLLGVMATFNGPYSDFSGYGPYLAYGLQRLAVGASVIAIITIIAIWVRQRCNLVIMLLSIGGLAVAGYFFGRLAMHEYVPADRNREVREAVSYEKSFRQYAGVAMPAITSVRTRVTLFPAENCYKASGTYTLKNTSQFPVTSLLINSVNEGVRSNVTFVKDDERTVVSNDAAVLALKHPLRPGDSAHLQFELSSRWSPANGHQSFNAIVENGTFLRISRYFPSIGYQADRELEDSAQRRQMGLGGPTPLKKLSDTTAILPEGLLLDMEIITDRDQVAVAVGELVEQKQLEGRSYYRYRTGQPIPFRFALSSGRYGKKTLQHNGTAISIYYHPLHETNVDHLLNNAASTLDYCQEQFGAYPFRTVTFAEVSSFTRGFAGTAYPGTIYMTENMIFHANIHADRQQDVINELAGHELSHLWWGNNQISPDDREGAQMLTESLAMYTEMMLYKKMYGRSRMLERVQLHRQIYESERGFIPERPLYRVTGSDAHIYYSKGAVVLVTLSDIIGESKLNLALRNFLHKHRYPFSRPVSTDLISAILDVTPPAAHQKVTDLFTQTGLR</sequence>
<accession>A0A0E9MV94</accession>
<feature type="transmembrane region" description="Helical" evidence="1">
    <location>
        <begin position="449"/>
        <end position="472"/>
    </location>
</feature>
<feature type="transmembrane region" description="Helical" evidence="1">
    <location>
        <begin position="50"/>
        <end position="76"/>
    </location>
</feature>
<gene>
    <name evidence="3" type="ORF">FPE01S_01_06910</name>
</gene>
<feature type="transmembrane region" description="Helical" evidence="1">
    <location>
        <begin position="170"/>
        <end position="190"/>
    </location>
</feature>
<name>A0A0E9MV94_9BACT</name>
<feature type="domain" description="Peptidase M1 membrane alanine aminopeptidase" evidence="2">
    <location>
        <begin position="845"/>
        <end position="1055"/>
    </location>
</feature>
<dbReference type="Gene3D" id="1.10.390.10">
    <property type="entry name" value="Neutral Protease Domain 2"/>
    <property type="match status" value="1"/>
</dbReference>
<dbReference type="InterPro" id="IPR014782">
    <property type="entry name" value="Peptidase_M1_dom"/>
</dbReference>
<dbReference type="InterPro" id="IPR050344">
    <property type="entry name" value="Peptidase_M1_aminopeptidases"/>
</dbReference>
<dbReference type="Pfam" id="PF01433">
    <property type="entry name" value="Peptidase_M1"/>
    <property type="match status" value="1"/>
</dbReference>
<dbReference type="GO" id="GO:0043171">
    <property type="term" value="P:peptide catabolic process"/>
    <property type="evidence" value="ECO:0007669"/>
    <property type="project" value="TreeGrafter"/>
</dbReference>
<protein>
    <submittedName>
        <fullName evidence="3">Peptidase M1 family protein</fullName>
    </submittedName>
</protein>
<evidence type="ECO:0000256" key="1">
    <source>
        <dbReference type="SAM" id="Phobius"/>
    </source>
</evidence>
<dbReference type="Pfam" id="PF12730">
    <property type="entry name" value="ABC2_membrane_4"/>
    <property type="match status" value="1"/>
</dbReference>
<feature type="transmembrane region" description="Helical" evidence="1">
    <location>
        <begin position="243"/>
        <end position="261"/>
    </location>
</feature>
<dbReference type="EMBL" id="BBWV01000001">
    <property type="protein sequence ID" value="GAO41677.1"/>
    <property type="molecule type" value="Genomic_DNA"/>
</dbReference>
<proteinExistence type="predicted"/>